<feature type="region of interest" description="Disordered" evidence="1">
    <location>
        <begin position="131"/>
        <end position="162"/>
    </location>
</feature>
<organism evidence="3 4">
    <name type="scientific">Senna tora</name>
    <dbReference type="NCBI Taxonomy" id="362788"/>
    <lineage>
        <taxon>Eukaryota</taxon>
        <taxon>Viridiplantae</taxon>
        <taxon>Streptophyta</taxon>
        <taxon>Embryophyta</taxon>
        <taxon>Tracheophyta</taxon>
        <taxon>Spermatophyta</taxon>
        <taxon>Magnoliopsida</taxon>
        <taxon>eudicotyledons</taxon>
        <taxon>Gunneridae</taxon>
        <taxon>Pentapetalae</taxon>
        <taxon>rosids</taxon>
        <taxon>fabids</taxon>
        <taxon>Fabales</taxon>
        <taxon>Fabaceae</taxon>
        <taxon>Caesalpinioideae</taxon>
        <taxon>Cassia clade</taxon>
        <taxon>Senna</taxon>
    </lineage>
</organism>
<dbReference type="AlphaFoldDB" id="A0A834SGH3"/>
<keyword evidence="3" id="KW-0436">Ligase</keyword>
<evidence type="ECO:0000313" key="4">
    <source>
        <dbReference type="Proteomes" id="UP000634136"/>
    </source>
</evidence>
<evidence type="ECO:0000256" key="2">
    <source>
        <dbReference type="SAM" id="Phobius"/>
    </source>
</evidence>
<keyword evidence="2" id="KW-0472">Membrane</keyword>
<comment type="caution">
    <text evidence="3">The sequence shown here is derived from an EMBL/GenBank/DDBJ whole genome shotgun (WGS) entry which is preliminary data.</text>
</comment>
<evidence type="ECO:0000256" key="1">
    <source>
        <dbReference type="SAM" id="MobiDB-lite"/>
    </source>
</evidence>
<keyword evidence="4" id="KW-1185">Reference proteome</keyword>
<dbReference type="OrthoDB" id="1436751at2759"/>
<protein>
    <submittedName>
        <fullName evidence="3">DNA ligase 1-like</fullName>
    </submittedName>
</protein>
<dbReference type="Proteomes" id="UP000634136">
    <property type="component" value="Unassembled WGS sequence"/>
</dbReference>
<keyword evidence="2" id="KW-0812">Transmembrane</keyword>
<sequence>MSFLNCINVCHVQLVPNAWVYLRGFKEACESVGGFALSSSLFYFFHVHFGASKGYVLIYQATSSPVILSHLSCNVHDWDGWFMRITVIASFHPFWLRESDRRPLFPLYRDNAIDVPSFSATLDEALGVSPTGSISPRAVPGTSRRTPCPGKESVETSKRPQTRQRAWPFPHLSIGDMPYPSLLENILSVDGQDEFQRESEQEGLSRTIRLFVKLLYEALLSVRRVNVLSHSSEVEEALAMKSVVISEMLHMGFGHSDPSSSTNSGLKKELVYPLGAPPGFSKPACKIKDDSDRAFSFLPVSLMLLLLLCLGLESTVVWILLLLDKDLRGVPEALLAGTFEARTFVNEEYLLPRAFVGWDFCDEECLLPRASVGARGLYRLGLLRCSSW</sequence>
<keyword evidence="2" id="KW-1133">Transmembrane helix</keyword>
<dbReference type="EMBL" id="JAAIUW010000013">
    <property type="protein sequence ID" value="KAF7801960.1"/>
    <property type="molecule type" value="Genomic_DNA"/>
</dbReference>
<reference evidence="3" key="1">
    <citation type="submission" date="2020-09" db="EMBL/GenBank/DDBJ databases">
        <title>Genome-Enabled Discovery of Anthraquinone Biosynthesis in Senna tora.</title>
        <authorList>
            <person name="Kang S.-H."/>
            <person name="Pandey R.P."/>
            <person name="Lee C.-M."/>
            <person name="Sim J.-S."/>
            <person name="Jeong J.-T."/>
            <person name="Choi B.-S."/>
            <person name="Jung M."/>
            <person name="Ginzburg D."/>
            <person name="Zhao K."/>
            <person name="Won S.Y."/>
            <person name="Oh T.-J."/>
            <person name="Yu Y."/>
            <person name="Kim N.-H."/>
            <person name="Lee O.R."/>
            <person name="Lee T.-H."/>
            <person name="Bashyal P."/>
            <person name="Kim T.-S."/>
            <person name="Lee W.-H."/>
            <person name="Kawkins C."/>
            <person name="Kim C.-K."/>
            <person name="Kim J.S."/>
            <person name="Ahn B.O."/>
            <person name="Rhee S.Y."/>
            <person name="Sohng J.K."/>
        </authorList>
    </citation>
    <scope>NUCLEOTIDE SEQUENCE</scope>
    <source>
        <tissue evidence="3">Leaf</tissue>
    </source>
</reference>
<name>A0A834SGH3_9FABA</name>
<dbReference type="GO" id="GO:0016874">
    <property type="term" value="F:ligase activity"/>
    <property type="evidence" value="ECO:0007669"/>
    <property type="project" value="UniProtKB-KW"/>
</dbReference>
<accession>A0A834SGH3</accession>
<evidence type="ECO:0000313" key="3">
    <source>
        <dbReference type="EMBL" id="KAF7801960.1"/>
    </source>
</evidence>
<proteinExistence type="predicted"/>
<feature type="transmembrane region" description="Helical" evidence="2">
    <location>
        <begin position="297"/>
        <end position="323"/>
    </location>
</feature>
<gene>
    <name evidence="3" type="ORF">G2W53_041071</name>
</gene>